<organism evidence="2 3">
    <name type="scientific">Elliptochloris bilobata</name>
    <dbReference type="NCBI Taxonomy" id="381761"/>
    <lineage>
        <taxon>Eukaryota</taxon>
        <taxon>Viridiplantae</taxon>
        <taxon>Chlorophyta</taxon>
        <taxon>core chlorophytes</taxon>
        <taxon>Trebouxiophyceae</taxon>
        <taxon>Trebouxiophyceae incertae sedis</taxon>
        <taxon>Elliptochloris clade</taxon>
        <taxon>Elliptochloris</taxon>
    </lineage>
</organism>
<accession>A0AAW1QXJ0</accession>
<proteinExistence type="predicted"/>
<dbReference type="GO" id="GO:0007034">
    <property type="term" value="P:vacuolar transport"/>
    <property type="evidence" value="ECO:0007669"/>
    <property type="project" value="InterPro"/>
</dbReference>
<gene>
    <name evidence="2" type="ORF">WJX81_007153</name>
</gene>
<dbReference type="AlphaFoldDB" id="A0AAW1QXJ0"/>
<reference evidence="2 3" key="1">
    <citation type="journal article" date="2024" name="Nat. Commun.">
        <title>Phylogenomics reveals the evolutionary origins of lichenization in chlorophyte algae.</title>
        <authorList>
            <person name="Puginier C."/>
            <person name="Libourel C."/>
            <person name="Otte J."/>
            <person name="Skaloud P."/>
            <person name="Haon M."/>
            <person name="Grisel S."/>
            <person name="Petersen M."/>
            <person name="Berrin J.G."/>
            <person name="Delaux P.M."/>
            <person name="Dal Grande F."/>
            <person name="Keller J."/>
        </authorList>
    </citation>
    <scope>NUCLEOTIDE SEQUENCE [LARGE SCALE GENOMIC DNA]</scope>
    <source>
        <strain evidence="2 3">SAG 245.80</strain>
    </source>
</reference>
<dbReference type="Gene3D" id="6.10.140.1230">
    <property type="match status" value="1"/>
</dbReference>
<evidence type="ECO:0000313" key="3">
    <source>
        <dbReference type="Proteomes" id="UP001445335"/>
    </source>
</evidence>
<dbReference type="Pfam" id="PF03357">
    <property type="entry name" value="Snf7"/>
    <property type="match status" value="1"/>
</dbReference>
<dbReference type="PANTHER" id="PTHR10476">
    <property type="entry name" value="CHARGED MULTIVESICULAR BODY PROTEIN"/>
    <property type="match status" value="1"/>
</dbReference>
<dbReference type="InterPro" id="IPR005024">
    <property type="entry name" value="Snf7_fam"/>
</dbReference>
<dbReference type="Proteomes" id="UP001445335">
    <property type="component" value="Unassembled WGS sequence"/>
</dbReference>
<evidence type="ECO:0000256" key="1">
    <source>
        <dbReference type="SAM" id="MobiDB-lite"/>
    </source>
</evidence>
<dbReference type="EMBL" id="JALJOU010000067">
    <property type="protein sequence ID" value="KAK9826201.1"/>
    <property type="molecule type" value="Genomic_DNA"/>
</dbReference>
<comment type="caution">
    <text evidence="2">The sequence shown here is derived from an EMBL/GenBank/DDBJ whole genome shotgun (WGS) entry which is preliminary data.</text>
</comment>
<keyword evidence="3" id="KW-1185">Reference proteome</keyword>
<name>A0AAW1QXJ0_9CHLO</name>
<feature type="region of interest" description="Disordered" evidence="1">
    <location>
        <begin position="196"/>
        <end position="215"/>
    </location>
</feature>
<evidence type="ECO:0000313" key="2">
    <source>
        <dbReference type="EMBL" id="KAK9826201.1"/>
    </source>
</evidence>
<protein>
    <submittedName>
        <fullName evidence="2">Uncharacterized protein</fullName>
    </submittedName>
</protein>
<sequence>MNELFKKKPTVKEQVRASQRDIGRNVRDLERELLSVDREEAKLVKEIKSAAAKGNVASARTLAKSLVRLRGQKAKLHAGILQMRGVRSAIATTAATSTVGQSMATATSAMQAVGAAADPQKMVETMQKFSRENAKMDMAGEVMDDTLDDTLDGADAKDETNDVVNQVLDEIGIDTSAALGAAPARKIVATMLRAPAAADRDEESEGLTARLAALK</sequence>